<protein>
    <submittedName>
        <fullName evidence="6">Inositol-1-monophosphatase</fullName>
    </submittedName>
</protein>
<comment type="cofactor">
    <cofactor evidence="1 5">
        <name>Mg(2+)</name>
        <dbReference type="ChEBI" id="CHEBI:18420"/>
    </cofactor>
</comment>
<organism evidence="6 7">
    <name type="scientific">Priestia taiwanensis</name>
    <dbReference type="NCBI Taxonomy" id="1347902"/>
    <lineage>
        <taxon>Bacteria</taxon>
        <taxon>Bacillati</taxon>
        <taxon>Bacillota</taxon>
        <taxon>Bacilli</taxon>
        <taxon>Bacillales</taxon>
        <taxon>Bacillaceae</taxon>
        <taxon>Priestia</taxon>
    </lineage>
</organism>
<comment type="caution">
    <text evidence="6">The sequence shown here is derived from an EMBL/GenBank/DDBJ whole genome shotgun (WGS) entry which is preliminary data.</text>
</comment>
<keyword evidence="4 5" id="KW-0460">Magnesium</keyword>
<evidence type="ECO:0000256" key="1">
    <source>
        <dbReference type="ARBA" id="ARBA00001946"/>
    </source>
</evidence>
<dbReference type="InterPro" id="IPR000760">
    <property type="entry name" value="Inositol_monophosphatase-like"/>
</dbReference>
<evidence type="ECO:0000313" key="7">
    <source>
        <dbReference type="Proteomes" id="UP000605259"/>
    </source>
</evidence>
<dbReference type="PRINTS" id="PR00377">
    <property type="entry name" value="IMPHPHTASES"/>
</dbReference>
<reference evidence="6" key="2">
    <citation type="submission" date="2020-09" db="EMBL/GenBank/DDBJ databases">
        <authorList>
            <person name="Sun Q."/>
            <person name="Zhou Y."/>
        </authorList>
    </citation>
    <scope>NUCLEOTIDE SEQUENCE</scope>
    <source>
        <strain evidence="6">CGMCC 1.12698</strain>
    </source>
</reference>
<keyword evidence="7" id="KW-1185">Reference proteome</keyword>
<feature type="binding site" evidence="5">
    <location>
        <position position="70"/>
    </location>
    <ligand>
        <name>Mg(2+)</name>
        <dbReference type="ChEBI" id="CHEBI:18420"/>
        <label>1</label>
        <note>catalytic</note>
    </ligand>
</feature>
<feature type="binding site" evidence="5">
    <location>
        <position position="91"/>
    </location>
    <ligand>
        <name>Mg(2+)</name>
        <dbReference type="ChEBI" id="CHEBI:18420"/>
        <label>1</label>
        <note>catalytic</note>
    </ligand>
</feature>
<evidence type="ECO:0000256" key="4">
    <source>
        <dbReference type="ARBA" id="ARBA00022842"/>
    </source>
</evidence>
<dbReference type="EMBL" id="BMFK01000001">
    <property type="protein sequence ID" value="GGE66763.1"/>
    <property type="molecule type" value="Genomic_DNA"/>
</dbReference>
<dbReference type="GO" id="GO:0008934">
    <property type="term" value="F:inositol monophosphate 1-phosphatase activity"/>
    <property type="evidence" value="ECO:0007669"/>
    <property type="project" value="TreeGrafter"/>
</dbReference>
<dbReference type="Gene3D" id="3.30.540.10">
    <property type="entry name" value="Fructose-1,6-Bisphosphatase, subunit A, domain 1"/>
    <property type="match status" value="1"/>
</dbReference>
<dbReference type="CDD" id="cd01637">
    <property type="entry name" value="IMPase_like"/>
    <property type="match status" value="1"/>
</dbReference>
<gene>
    <name evidence="6" type="primary">suhB</name>
    <name evidence="6" type="ORF">GCM10007140_16160</name>
</gene>
<dbReference type="PANTHER" id="PTHR20854">
    <property type="entry name" value="INOSITOL MONOPHOSPHATASE"/>
    <property type="match status" value="1"/>
</dbReference>
<dbReference type="Pfam" id="PF00459">
    <property type="entry name" value="Inositol_P"/>
    <property type="match status" value="1"/>
</dbReference>
<dbReference type="Proteomes" id="UP000605259">
    <property type="component" value="Unassembled WGS sequence"/>
</dbReference>
<feature type="binding site" evidence="5">
    <location>
        <position position="215"/>
    </location>
    <ligand>
        <name>Mg(2+)</name>
        <dbReference type="ChEBI" id="CHEBI:18420"/>
        <label>1</label>
        <note>catalytic</note>
    </ligand>
</feature>
<dbReference type="GO" id="GO:0006020">
    <property type="term" value="P:inositol metabolic process"/>
    <property type="evidence" value="ECO:0007669"/>
    <property type="project" value="TreeGrafter"/>
</dbReference>
<evidence type="ECO:0000256" key="5">
    <source>
        <dbReference type="PIRSR" id="PIRSR600760-2"/>
    </source>
</evidence>
<accession>A0A917EP28</accession>
<name>A0A917EP28_9BACI</name>
<feature type="binding site" evidence="5">
    <location>
        <position position="88"/>
    </location>
    <ligand>
        <name>Mg(2+)</name>
        <dbReference type="ChEBI" id="CHEBI:18420"/>
        <label>1</label>
        <note>catalytic</note>
    </ligand>
</feature>
<reference evidence="6" key="1">
    <citation type="journal article" date="2014" name="Int. J. Syst. Evol. Microbiol.">
        <title>Complete genome sequence of Corynebacterium casei LMG S-19264T (=DSM 44701T), isolated from a smear-ripened cheese.</title>
        <authorList>
            <consortium name="US DOE Joint Genome Institute (JGI-PGF)"/>
            <person name="Walter F."/>
            <person name="Albersmeier A."/>
            <person name="Kalinowski J."/>
            <person name="Ruckert C."/>
        </authorList>
    </citation>
    <scope>NUCLEOTIDE SEQUENCE</scope>
    <source>
        <strain evidence="6">CGMCC 1.12698</strain>
    </source>
</reference>
<dbReference type="AlphaFoldDB" id="A0A917EP28"/>
<feature type="binding site" evidence="5">
    <location>
        <position position="90"/>
    </location>
    <ligand>
        <name>Mg(2+)</name>
        <dbReference type="ChEBI" id="CHEBI:18420"/>
        <label>2</label>
    </ligand>
</feature>
<keyword evidence="3" id="KW-0378">Hydrolase</keyword>
<dbReference type="FunFam" id="3.30.540.10:FF:000003">
    <property type="entry name" value="Inositol-1-monophosphatase"/>
    <property type="match status" value="1"/>
</dbReference>
<dbReference type="PROSITE" id="PS00629">
    <property type="entry name" value="IMP_1"/>
    <property type="match status" value="1"/>
</dbReference>
<dbReference type="GO" id="GO:0007165">
    <property type="term" value="P:signal transduction"/>
    <property type="evidence" value="ECO:0007669"/>
    <property type="project" value="TreeGrafter"/>
</dbReference>
<evidence type="ECO:0000256" key="2">
    <source>
        <dbReference type="ARBA" id="ARBA00022723"/>
    </source>
</evidence>
<keyword evidence="2 5" id="KW-0479">Metal-binding</keyword>
<dbReference type="SUPFAM" id="SSF56655">
    <property type="entry name" value="Carbohydrate phosphatase"/>
    <property type="match status" value="1"/>
</dbReference>
<evidence type="ECO:0000313" key="6">
    <source>
        <dbReference type="EMBL" id="GGE66763.1"/>
    </source>
</evidence>
<evidence type="ECO:0000256" key="3">
    <source>
        <dbReference type="ARBA" id="ARBA00022801"/>
    </source>
</evidence>
<dbReference type="GO" id="GO:0046872">
    <property type="term" value="F:metal ion binding"/>
    <property type="evidence" value="ECO:0007669"/>
    <property type="project" value="UniProtKB-KW"/>
</dbReference>
<sequence length="266" mass="29773">MMENVTVMREQAMQWIKEASAYIHDSFQSALTIDTKSNASDLVTNIDQEVEKLFINRIRVAYPEHAIVGEEGFGDEIERTDGYVWVIDPIDGTMNFIHQQRNFAISLALYIDGKGVFGIVYDVAANDMYYAISGEGAYMNGTKIARVEEGYLEQAVVSVNATWLTENRRLDHEKIAQLVRRARGTRSYGCAALEMMYVVTGKLDAYMTPRLAPWDFAAGAIMANEVGVIATTLKGEPLSILHKSGLLIARRGVHEDMLTNYIVCKE</sequence>
<dbReference type="InterPro" id="IPR020583">
    <property type="entry name" value="Inositol_monoP_metal-BS"/>
</dbReference>
<dbReference type="PANTHER" id="PTHR20854:SF4">
    <property type="entry name" value="INOSITOL-1-MONOPHOSPHATASE-RELATED"/>
    <property type="match status" value="1"/>
</dbReference>
<proteinExistence type="predicted"/>
<dbReference type="Gene3D" id="3.40.190.80">
    <property type="match status" value="1"/>
</dbReference>